<dbReference type="AlphaFoldDB" id="A0A9P7KL81"/>
<dbReference type="Pfam" id="PF03227">
    <property type="entry name" value="GILT"/>
    <property type="match status" value="1"/>
</dbReference>
<name>A0A9P7KL81_9AGAR</name>
<keyword evidence="3" id="KW-0964">Secreted</keyword>
<evidence type="ECO:0000313" key="6">
    <source>
        <dbReference type="EMBL" id="KAG5652425.1"/>
    </source>
</evidence>
<comment type="similarity">
    <text evidence="2">Belongs to the GILT family.</text>
</comment>
<dbReference type="Proteomes" id="UP000717328">
    <property type="component" value="Unassembled WGS sequence"/>
</dbReference>
<dbReference type="OrthoDB" id="958254at2759"/>
<dbReference type="EMBL" id="JABCKI010000127">
    <property type="protein sequence ID" value="KAG5652425.1"/>
    <property type="molecule type" value="Genomic_DNA"/>
</dbReference>
<dbReference type="GO" id="GO:0005576">
    <property type="term" value="C:extracellular region"/>
    <property type="evidence" value="ECO:0007669"/>
    <property type="project" value="UniProtKB-SubCell"/>
</dbReference>
<dbReference type="GO" id="GO:0016671">
    <property type="term" value="F:oxidoreductase activity, acting on a sulfur group of donors, disulfide as acceptor"/>
    <property type="evidence" value="ECO:0007669"/>
    <property type="project" value="InterPro"/>
</dbReference>
<reference evidence="6" key="2">
    <citation type="submission" date="2021-10" db="EMBL/GenBank/DDBJ databases">
        <title>Phylogenomics reveals ancestral predisposition of the termite-cultivated fungus Termitomyces towards a domesticated lifestyle.</title>
        <authorList>
            <person name="Auxier B."/>
            <person name="Grum-Grzhimaylo A."/>
            <person name="Cardenas M.E."/>
            <person name="Lodge J.D."/>
            <person name="Laessoe T."/>
            <person name="Pedersen O."/>
            <person name="Smith M.E."/>
            <person name="Kuyper T.W."/>
            <person name="Franco-Molano E.A."/>
            <person name="Baroni T.J."/>
            <person name="Aanen D.K."/>
        </authorList>
    </citation>
    <scope>NUCLEOTIDE SEQUENCE</scope>
    <source>
        <strain evidence="6">D49</strain>
    </source>
</reference>
<evidence type="ECO:0000256" key="1">
    <source>
        <dbReference type="ARBA" id="ARBA00004613"/>
    </source>
</evidence>
<reference evidence="6" key="1">
    <citation type="submission" date="2021-02" db="EMBL/GenBank/DDBJ databases">
        <authorList>
            <person name="Nieuwenhuis M."/>
            <person name="Van De Peppel L.J.J."/>
        </authorList>
    </citation>
    <scope>NUCLEOTIDE SEQUENCE</scope>
    <source>
        <strain evidence="6">D49</strain>
    </source>
</reference>
<gene>
    <name evidence="6" type="ORF">H0H81_005021</name>
</gene>
<evidence type="ECO:0000256" key="3">
    <source>
        <dbReference type="ARBA" id="ARBA00022525"/>
    </source>
</evidence>
<evidence type="ECO:0000256" key="5">
    <source>
        <dbReference type="ARBA" id="ARBA00023180"/>
    </source>
</evidence>
<evidence type="ECO:0000256" key="2">
    <source>
        <dbReference type="ARBA" id="ARBA00005679"/>
    </source>
</evidence>
<dbReference type="PANTHER" id="PTHR13234">
    <property type="entry name" value="GAMMA-INTERFERON INDUCIBLE LYSOSOMAL THIOL REDUCTASE GILT"/>
    <property type="match status" value="1"/>
</dbReference>
<evidence type="ECO:0000313" key="7">
    <source>
        <dbReference type="Proteomes" id="UP000717328"/>
    </source>
</evidence>
<keyword evidence="4" id="KW-0732">Signal</keyword>
<comment type="caution">
    <text evidence="6">The sequence shown here is derived from an EMBL/GenBank/DDBJ whole genome shotgun (WGS) entry which is preliminary data.</text>
</comment>
<comment type="subcellular location">
    <subcellularLocation>
        <location evidence="1">Secreted</location>
    </subcellularLocation>
</comment>
<accession>A0A9P7KL81</accession>
<sequence>MHGVEECAGNVQQLCVAKYESSSVWWEFVQCQNYEGRSKIGNPDLALKCASAVGIDWENSNSGRCAGLDGSGKGPEGVTLLKESVRLGQKLGVKSSCTVLISGRKVCVHDGTWKECENGHSVNDFVRQINQEYDKLNEV</sequence>
<organism evidence="6 7">
    <name type="scientific">Sphagnurus paluster</name>
    <dbReference type="NCBI Taxonomy" id="117069"/>
    <lineage>
        <taxon>Eukaryota</taxon>
        <taxon>Fungi</taxon>
        <taxon>Dikarya</taxon>
        <taxon>Basidiomycota</taxon>
        <taxon>Agaricomycotina</taxon>
        <taxon>Agaricomycetes</taxon>
        <taxon>Agaricomycetidae</taxon>
        <taxon>Agaricales</taxon>
        <taxon>Tricholomatineae</taxon>
        <taxon>Lyophyllaceae</taxon>
        <taxon>Sphagnurus</taxon>
    </lineage>
</organism>
<evidence type="ECO:0000256" key="4">
    <source>
        <dbReference type="ARBA" id="ARBA00022729"/>
    </source>
</evidence>
<protein>
    <submittedName>
        <fullName evidence="6">Uncharacterized protein</fullName>
    </submittedName>
</protein>
<dbReference type="InterPro" id="IPR004911">
    <property type="entry name" value="Interferon-induced_GILT"/>
</dbReference>
<dbReference type="PANTHER" id="PTHR13234:SF8">
    <property type="entry name" value="GAMMA-INTERFERON-INDUCIBLE LYSOSOMAL THIOL REDUCTASE"/>
    <property type="match status" value="1"/>
</dbReference>
<keyword evidence="7" id="KW-1185">Reference proteome</keyword>
<keyword evidence="5" id="KW-0325">Glycoprotein</keyword>
<proteinExistence type="inferred from homology"/>